<evidence type="ECO:0000313" key="1">
    <source>
        <dbReference type="EMBL" id="MBE0563646.1"/>
    </source>
</evidence>
<accession>A0A8I0N802</accession>
<comment type="caution">
    <text evidence="1">The sequence shown here is derived from an EMBL/GenBank/DDBJ whole genome shotgun (WGS) entry which is preliminary data.</text>
</comment>
<dbReference type="Proteomes" id="UP000642265">
    <property type="component" value="Unassembled WGS sequence"/>
</dbReference>
<reference evidence="1" key="2">
    <citation type="submission" date="2020-10" db="EMBL/GenBank/DDBJ databases">
        <title>Enrichment of novel Verrucomicrobia, Bacteroidetes and Krumholzibacteria in an oxygen-limited, methane- and iron-fed bioreactor inoculated with Bothnian Sea sediments.</title>
        <authorList>
            <person name="Martins P.D."/>
            <person name="de Jong A."/>
            <person name="Lenstra W.K."/>
            <person name="van Helmond N.A.G.M."/>
            <person name="Slomp C.P."/>
            <person name="Jetten M.S.M."/>
            <person name="Welte C.U."/>
            <person name="Rasigraf O."/>
        </authorList>
    </citation>
    <scope>NUCLEOTIDE SEQUENCE</scope>
    <source>
        <strain evidence="1">MAG47</strain>
    </source>
</reference>
<name>A0A8I0N802_BRUAN</name>
<evidence type="ECO:0000313" key="2">
    <source>
        <dbReference type="Proteomes" id="UP000642265"/>
    </source>
</evidence>
<dbReference type="AlphaFoldDB" id="A0A8I0N802"/>
<proteinExistence type="predicted"/>
<protein>
    <submittedName>
        <fullName evidence="1">Uncharacterized protein</fullName>
    </submittedName>
</protein>
<dbReference type="EMBL" id="JACZKO010000063">
    <property type="protein sequence ID" value="MBE0563646.1"/>
    <property type="molecule type" value="Genomic_DNA"/>
</dbReference>
<organism evidence="1 2">
    <name type="scientific">Brucella anthropi</name>
    <name type="common">Ochrobactrum anthropi</name>
    <dbReference type="NCBI Taxonomy" id="529"/>
    <lineage>
        <taxon>Bacteria</taxon>
        <taxon>Pseudomonadati</taxon>
        <taxon>Pseudomonadota</taxon>
        <taxon>Alphaproteobacteria</taxon>
        <taxon>Hyphomicrobiales</taxon>
        <taxon>Brucellaceae</taxon>
        <taxon>Brucella/Ochrobactrum group</taxon>
        <taxon>Brucella</taxon>
    </lineage>
</organism>
<sequence>MTMLPDLVGKHMLDAVDFTNEKTSDDDWCEDSQVCRFRLDGVTYKAIEDPDDGYRSHLKELVLDPNAKMNNVFPAVQVIAEMKHEKPDKEAWESDRTHDILVFKDAMTGLPVLEIGTDNTDDYYPSFVAHFSPQNMVINHLMGEVIFGGEELAE</sequence>
<gene>
    <name evidence="1" type="ORF">IH622_22905</name>
</gene>
<reference evidence="1" key="1">
    <citation type="submission" date="2020-09" db="EMBL/GenBank/DDBJ databases">
        <authorList>
            <person name="Dalcin Martins P."/>
        </authorList>
    </citation>
    <scope>NUCLEOTIDE SEQUENCE</scope>
    <source>
        <strain evidence="1">MAG47</strain>
    </source>
</reference>